<dbReference type="SMART" id="SM00089">
    <property type="entry name" value="PKD"/>
    <property type="match status" value="1"/>
</dbReference>
<evidence type="ECO:0000259" key="2">
    <source>
        <dbReference type="PROSITE" id="PS50093"/>
    </source>
</evidence>
<gene>
    <name evidence="3" type="ORF">NCTC11179_00018</name>
</gene>
<dbReference type="Pfam" id="PF18911">
    <property type="entry name" value="PKD_4"/>
    <property type="match status" value="1"/>
</dbReference>
<proteinExistence type="predicted"/>
<sequence>MRKTKRWPLLRVLGLLMLISLWSFGIKAQTANHPVLTWDQEVGCIKYDDRGERDYYNFYEQVQAGFCLRVCEGSTVNYSFSANNVAQVQWQITGGQVQSSSTTGAQIRWGSAGNGSITLNITYTDNTVEVLTLCVEKIISPKAYFEIDGIEPHQRDFCTFLPISFKNLSTANGGSDLVNYLWDFGDGKTSSTFEPTHTYDHPGHYTITLQVTNSCNCSSTYKWDVEVKRAKEFEISCPSVVCEGSSATYSVNDGCGGDWKVIGGSIVAHHGTSIEVVWDQVDPQDGFGYISYRSRCYCPSWTTVKVPVILRHGIIKGPDMICQGSQARFSLPQWPATEFDWMIDGASHHQMLVRTEQRNEIVVDGLTPGTYNLQVIYRNTLIDDGQCMGKSDFQFTVVERPEISTGDELTNCQHTPMTFYNNSGSSVYWQVQVGGSIVYSANGPSMSYNFPTAGTHVVTASNNGCQSDPITVEIVQTPVLTGTISGPNKVCLNTPYTYTLSEDEPGFVYMWSVTNGQIVGDNTGTEADVIFTSANAVVRVVKQAVKNGKICSSLPAQYNVSEIVINPVIQNNSGLTTFCPSSTANFTLNLGGITPDLIQWSIVSSTGATNFGSIIEGINSSNVKVGFNEISSSSAGLLKVAVTKCGRTIEKTYPIQLLVKPVITIGNIDPICSNQGNVVVPISITPALPSSAQIQILIDGVAQGTVNYTGGSSITIPNNFTNQSNNNIARSLTLQLSICNYTSSTSKNVTVYPQTELHISPQYSYVVCPTTYTGINITSTVSTGITASMIFKWYKTTSTTPIPGFTGPNLTISGPNPGGTYYLEVIDRNGCLVKSDYIYVTESCGGGTGTGGCTITPDPNASMSATWTDCDEITAGINVGYAPTSITWSGSIHLTLDPNTQNTPTGKFKTTVPGAHTVTVLLNYSGCIIIKTFTVKKHYQPKLATEITCNGDGTYKVTLHNNSLTYEIDPNLLHFGYSGPGVPSSASGNSYTLNSVAPGTHNYTLTITSPGKPSCSIMLPVTLATEPSPNFTLSPLTYCSDDTISLTIPNYNASNKYEWVFSNTSFIANGATTYIQLPPGLNQPIKLRITTPYGCTYETTTANAPKVTIKTATFSSITINPPVANYCQGNAQPLTVSASPMPANVIWMLGNQQVGSGTSFLPPKSGSYWPVLIDQDGCKNNSMATNPKNYLLRKPPYASISGNTSVCYGETTTLTGITMDDTAEHRWSGPSIPANYSNWVSGNTNKVITVGGNLSPGTYTYTFFTRAANDTSCANSFTMTIVVHPPVPTPSISFQVENCDPYVLRLTANGPSTGTYTWSNGMSGQSIRVTHGGAYSVTYTETTGCSATSYIQAPHNPQRAMWVVPSGCYTVCQPSYLIGPLGMYEQYKWEVNNATTQSGSNAIQPQQIVTTGTYQLSIHQQGCTYESNRPMIQFDPKRCPQNPCRFKANFELSNTIPGGFEYHMFIDNPTGSPITVSLSSFYGYGTFIPDVVVLNPGSNSFPVEFHVNGTYSPGVHDFFIIGGPDCASILEVQLRDTHWRMLNQLASITLTPNPTTDQTTVVYHLGTAYEQAQSIAVYDLTGVQHHKQNLSGKDGEIPLSVKHLPRGTYVVVIEADGKRIATEKLIKK</sequence>
<dbReference type="InterPro" id="IPR000601">
    <property type="entry name" value="PKD_dom"/>
</dbReference>
<dbReference type="InterPro" id="IPR035986">
    <property type="entry name" value="PKD_dom_sf"/>
</dbReference>
<feature type="domain" description="PKD" evidence="2">
    <location>
        <begin position="168"/>
        <end position="227"/>
    </location>
</feature>
<keyword evidence="4" id="KW-1185">Reference proteome</keyword>
<dbReference type="SUPFAM" id="SSF49299">
    <property type="entry name" value="PKD domain"/>
    <property type="match status" value="1"/>
</dbReference>
<protein>
    <submittedName>
        <fullName evidence="3">FOG: PKD repeat</fullName>
    </submittedName>
</protein>
<dbReference type="NCBIfam" id="TIGR04183">
    <property type="entry name" value="Por_Secre_tail"/>
    <property type="match status" value="1"/>
</dbReference>
<dbReference type="Gene3D" id="2.60.40.10">
    <property type="entry name" value="Immunoglobulins"/>
    <property type="match status" value="1"/>
</dbReference>
<evidence type="ECO:0000256" key="1">
    <source>
        <dbReference type="ARBA" id="ARBA00022729"/>
    </source>
</evidence>
<accession>A0A378RHI7</accession>
<dbReference type="CDD" id="cd00146">
    <property type="entry name" value="PKD"/>
    <property type="match status" value="1"/>
</dbReference>
<name>A0A378RHI7_MYROD</name>
<dbReference type="PROSITE" id="PS50093">
    <property type="entry name" value="PKD"/>
    <property type="match status" value="1"/>
</dbReference>
<evidence type="ECO:0000313" key="4">
    <source>
        <dbReference type="Proteomes" id="UP000255024"/>
    </source>
</evidence>
<dbReference type="Proteomes" id="UP000255024">
    <property type="component" value="Unassembled WGS sequence"/>
</dbReference>
<dbReference type="Pfam" id="PF18962">
    <property type="entry name" value="Por_Secre_tail"/>
    <property type="match status" value="1"/>
</dbReference>
<reference evidence="3 4" key="1">
    <citation type="submission" date="2018-06" db="EMBL/GenBank/DDBJ databases">
        <authorList>
            <consortium name="Pathogen Informatics"/>
            <person name="Doyle S."/>
        </authorList>
    </citation>
    <scope>NUCLEOTIDE SEQUENCE [LARGE SCALE GENOMIC DNA]</scope>
    <source>
        <strain evidence="3 4">NCTC11179</strain>
    </source>
</reference>
<dbReference type="InterPro" id="IPR026444">
    <property type="entry name" value="Secre_tail"/>
</dbReference>
<dbReference type="RefSeq" id="WP_115089643.1">
    <property type="nucleotide sequence ID" value="NZ_CP068107.1"/>
</dbReference>
<dbReference type="InterPro" id="IPR013783">
    <property type="entry name" value="Ig-like_fold"/>
</dbReference>
<organism evidence="3 4">
    <name type="scientific">Myroides odoratus</name>
    <name type="common">Flavobacterium odoratum</name>
    <dbReference type="NCBI Taxonomy" id="256"/>
    <lineage>
        <taxon>Bacteria</taxon>
        <taxon>Pseudomonadati</taxon>
        <taxon>Bacteroidota</taxon>
        <taxon>Flavobacteriia</taxon>
        <taxon>Flavobacteriales</taxon>
        <taxon>Flavobacteriaceae</taxon>
        <taxon>Myroides</taxon>
    </lineage>
</organism>
<keyword evidence="1" id="KW-0732">Signal</keyword>
<dbReference type="InterPro" id="IPR022409">
    <property type="entry name" value="PKD/Chitinase_dom"/>
</dbReference>
<dbReference type="EMBL" id="UGQL01000001">
    <property type="protein sequence ID" value="STZ26503.1"/>
    <property type="molecule type" value="Genomic_DNA"/>
</dbReference>
<evidence type="ECO:0000313" key="3">
    <source>
        <dbReference type="EMBL" id="STZ26503.1"/>
    </source>
</evidence>